<keyword evidence="5 12" id="KW-0138">CF(0)</keyword>
<dbReference type="EMBL" id="KY689117">
    <property type="protein sequence ID" value="AVE15509.1"/>
    <property type="molecule type" value="Genomic_DNA"/>
</dbReference>
<evidence type="ECO:0000256" key="6">
    <source>
        <dbReference type="ARBA" id="ARBA00022692"/>
    </source>
</evidence>
<evidence type="ECO:0000256" key="1">
    <source>
        <dbReference type="ARBA" id="ARBA00004304"/>
    </source>
</evidence>
<dbReference type="InterPro" id="IPR001421">
    <property type="entry name" value="ATP8_metazoa"/>
</dbReference>
<name>A0A343UMK9_9NEOP</name>
<dbReference type="Pfam" id="PF00895">
    <property type="entry name" value="ATP-synt_8"/>
    <property type="match status" value="1"/>
</dbReference>
<feature type="transmembrane region" description="Helical" evidence="13">
    <location>
        <begin position="12"/>
        <end position="32"/>
    </location>
</feature>
<protein>
    <recommendedName>
        <fullName evidence="12">ATP synthase complex subunit 8</fullName>
    </recommendedName>
</protein>
<evidence type="ECO:0000256" key="2">
    <source>
        <dbReference type="ARBA" id="ARBA00008892"/>
    </source>
</evidence>
<dbReference type="GO" id="GO:0015986">
    <property type="term" value="P:proton motive force-driven ATP synthesis"/>
    <property type="evidence" value="ECO:0007669"/>
    <property type="project" value="InterPro"/>
</dbReference>
<keyword evidence="7 12" id="KW-0375">Hydrogen ion transport</keyword>
<evidence type="ECO:0000256" key="9">
    <source>
        <dbReference type="ARBA" id="ARBA00023065"/>
    </source>
</evidence>
<geneLocation type="mitochondrion" evidence="14"/>
<dbReference type="GO" id="GO:0045259">
    <property type="term" value="C:proton-transporting ATP synthase complex"/>
    <property type="evidence" value="ECO:0007669"/>
    <property type="project" value="UniProtKB-KW"/>
</dbReference>
<accession>A0A343UMK9</accession>
<proteinExistence type="inferred from homology"/>
<keyword evidence="10 12" id="KW-0496">Mitochondrion</keyword>
<keyword evidence="9 12" id="KW-0406">Ion transport</keyword>
<organism evidence="14">
    <name type="scientific">Parablepharis kuhlii asiatica</name>
    <dbReference type="NCBI Taxonomy" id="2073102"/>
    <lineage>
        <taxon>Eukaryota</taxon>
        <taxon>Metazoa</taxon>
        <taxon>Ecdysozoa</taxon>
        <taxon>Arthropoda</taxon>
        <taxon>Hexapoda</taxon>
        <taxon>Insecta</taxon>
        <taxon>Pterygota</taxon>
        <taxon>Neoptera</taxon>
        <taxon>Polyneoptera</taxon>
        <taxon>Dictyoptera</taxon>
        <taxon>Mantodea</taxon>
        <taxon>Eumantodea</taxon>
        <taxon>Hymenopoidea</taxon>
        <taxon>Hymenopodidae</taxon>
        <taxon>Phyllothelyinae</taxon>
        <taxon>Parablepharis</taxon>
    </lineage>
</organism>
<evidence type="ECO:0000313" key="14">
    <source>
        <dbReference type="EMBL" id="AVE15509.1"/>
    </source>
</evidence>
<comment type="similarity">
    <text evidence="2 12">Belongs to the ATPase protein 8 family.</text>
</comment>
<keyword evidence="4 12" id="KW-0813">Transport</keyword>
<comment type="subcellular location">
    <subcellularLocation>
        <location evidence="1 12">Mitochondrion membrane</location>
        <topology evidence="1 12">Single-pass membrane protein</topology>
    </subcellularLocation>
</comment>
<reference evidence="14" key="1">
    <citation type="submission" date="2017-02" db="EMBL/GenBank/DDBJ databases">
        <authorList>
            <person name="Peterson S.W."/>
        </authorList>
    </citation>
    <scope>NUCLEOTIDE SEQUENCE</scope>
</reference>
<keyword evidence="8 13" id="KW-1133">Transmembrane helix</keyword>
<evidence type="ECO:0000256" key="7">
    <source>
        <dbReference type="ARBA" id="ARBA00022781"/>
    </source>
</evidence>
<evidence type="ECO:0000256" key="3">
    <source>
        <dbReference type="ARBA" id="ARBA00011291"/>
    </source>
</evidence>
<evidence type="ECO:0000256" key="8">
    <source>
        <dbReference type="ARBA" id="ARBA00022989"/>
    </source>
</evidence>
<sequence length="52" mass="6474">MPQMMPLNWLMLFMLFSSVLLMFNVLNFYMNINMKSHLINKKKQTKTFNWKW</sequence>
<evidence type="ECO:0000256" key="12">
    <source>
        <dbReference type="RuleBase" id="RU003661"/>
    </source>
</evidence>
<dbReference type="GO" id="GO:0015078">
    <property type="term" value="F:proton transmembrane transporter activity"/>
    <property type="evidence" value="ECO:0007669"/>
    <property type="project" value="InterPro"/>
</dbReference>
<keyword evidence="6 12" id="KW-0812">Transmembrane</keyword>
<dbReference type="AlphaFoldDB" id="A0A343UMK9"/>
<evidence type="ECO:0000256" key="11">
    <source>
        <dbReference type="ARBA" id="ARBA00023136"/>
    </source>
</evidence>
<evidence type="ECO:0000256" key="4">
    <source>
        <dbReference type="ARBA" id="ARBA00022448"/>
    </source>
</evidence>
<keyword evidence="11 13" id="KW-0472">Membrane</keyword>
<gene>
    <name evidence="14" type="primary">ATP8</name>
</gene>
<dbReference type="GO" id="GO:0031966">
    <property type="term" value="C:mitochondrial membrane"/>
    <property type="evidence" value="ECO:0007669"/>
    <property type="project" value="UniProtKB-SubCell"/>
</dbReference>
<evidence type="ECO:0000256" key="13">
    <source>
        <dbReference type="SAM" id="Phobius"/>
    </source>
</evidence>
<evidence type="ECO:0000256" key="5">
    <source>
        <dbReference type="ARBA" id="ARBA00022547"/>
    </source>
</evidence>
<evidence type="ECO:0000256" key="10">
    <source>
        <dbReference type="ARBA" id="ARBA00023128"/>
    </source>
</evidence>
<comment type="subunit">
    <text evidence="3">F-type ATPases have 2 components, CF(1) - the catalytic core - and CF(0) - the membrane proton channel.</text>
</comment>
<reference evidence="14" key="2">
    <citation type="journal article" date="2018" name="Int. J. Biol. Macromol.">
        <title>Higher tRNA gene duplication in mitogenomes of praying mantises (Dictyoptera, Mantodea) and the phylogeny within Mantodea.</title>
        <authorList>
            <person name="Zhang L.-P."/>
            <person name="Yu D.-N."/>
            <person name="Storey K.B."/>
            <person name="Cheng H.-Y."/>
            <person name="Zhang J.-Y."/>
        </authorList>
    </citation>
    <scope>NUCLEOTIDE SEQUENCE</scope>
</reference>